<evidence type="ECO:0000313" key="2">
    <source>
        <dbReference type="Proteomes" id="UP000798662"/>
    </source>
</evidence>
<keyword evidence="2" id="KW-1185">Reference proteome</keyword>
<dbReference type="EMBL" id="CM020620">
    <property type="protein sequence ID" value="KAK1867351.1"/>
    <property type="molecule type" value="Genomic_DNA"/>
</dbReference>
<dbReference type="Proteomes" id="UP000798662">
    <property type="component" value="Chromosome 3"/>
</dbReference>
<proteinExistence type="predicted"/>
<comment type="caution">
    <text evidence="1">The sequence shown here is derived from an EMBL/GenBank/DDBJ whole genome shotgun (WGS) entry which is preliminary data.</text>
</comment>
<organism evidence="1 2">
    <name type="scientific">Pyropia yezoensis</name>
    <name type="common">Susabi-nori</name>
    <name type="synonym">Porphyra yezoensis</name>
    <dbReference type="NCBI Taxonomy" id="2788"/>
    <lineage>
        <taxon>Eukaryota</taxon>
        <taxon>Rhodophyta</taxon>
        <taxon>Bangiophyceae</taxon>
        <taxon>Bangiales</taxon>
        <taxon>Bangiaceae</taxon>
        <taxon>Pyropia</taxon>
    </lineage>
</organism>
<gene>
    <name evidence="1" type="ORF">I4F81_009858</name>
</gene>
<name>A0ACC3CC65_PYRYE</name>
<sequence length="617" mass="69545">MCGQYRRPARSCGFHIGRGLPSSVKLPVFSLSRCRRASLRLIMGCTAFLDEVDSVTGGVNVTAAVFNLKLQSERSFFGSGVFETTAVVVAVFVAAYVVVPDPTGTQHAQDLSEYSVYAQWRWAMLILIADLGFTLAVIVHQLIECWRGSDVLWLVLLMFAPWAPVARQVFLTFAAWSRVRTMMRARMVSNTLTAVLREGFYLGYPGLSMGTVGVHFFHMKALPVPSVPSNLLQDQRGRTGTSQDIIPQIEKALARSSGLPLTKSALRRGPQIADTSGVRFWFFKHLSRMDLLALRWSLKPIVPLEDPFSHRWTEQGEEEPSRWTRLLMWPNPQTCAKDVRDPSPVWRPLPIKRVRILDVIDVLQPGGTVSEQRLLVLQTHSVCRRCVMAVRATVETFLESNRRQHSGARVATWFKAVDEVKWYGGVTPCLEMMWECCFADNSGLRVEGDSRTEDSPCRQPVSSTDMTSWFLLFLFLVTRSLLDYAHSLSRVNNTVRSHLKPTPFWNLFWDSMRSKLSRASPMGSMSKVLSDRTVEQLMEDALADTVDKHVGNVVKELCETFIDPSDYPPSKSDCIGLARLCDVDSCILHQPKSLITFTMTSRPPQRRPAPHRPPLPQ</sequence>
<evidence type="ECO:0000313" key="1">
    <source>
        <dbReference type="EMBL" id="KAK1867351.1"/>
    </source>
</evidence>
<protein>
    <submittedName>
        <fullName evidence="1">Uncharacterized protein</fullName>
    </submittedName>
</protein>
<accession>A0ACC3CC65</accession>
<reference evidence="1" key="1">
    <citation type="submission" date="2019-11" db="EMBL/GenBank/DDBJ databases">
        <title>Nori genome reveals adaptations in red seaweeds to the harsh intertidal environment.</title>
        <authorList>
            <person name="Wang D."/>
            <person name="Mao Y."/>
        </authorList>
    </citation>
    <scope>NUCLEOTIDE SEQUENCE</scope>
    <source>
        <tissue evidence="1">Gametophyte</tissue>
    </source>
</reference>